<dbReference type="Pfam" id="PF00561">
    <property type="entry name" value="Abhydrolase_1"/>
    <property type="match status" value="1"/>
</dbReference>
<dbReference type="PRINTS" id="PR00412">
    <property type="entry name" value="EPOXHYDRLASE"/>
</dbReference>
<dbReference type="InterPro" id="IPR000073">
    <property type="entry name" value="AB_hydrolase_1"/>
</dbReference>
<protein>
    <submittedName>
        <fullName evidence="2">Alpha/beta hydrolase</fullName>
    </submittedName>
</protein>
<reference evidence="2 3" key="1">
    <citation type="submission" date="2018-05" db="EMBL/GenBank/DDBJ databases">
        <title>Complete genome sequencing of three human clinical isolates of Staphylococcus caprae reveals virulence factors similar to those of S. epidermidis and S. capitis.</title>
        <authorList>
            <person name="Watanabe S."/>
            <person name="Cui L."/>
        </authorList>
    </citation>
    <scope>NUCLEOTIDE SEQUENCE [LARGE SCALE GENOMIC DNA]</scope>
    <source>
        <strain evidence="2 3">JMUB590</strain>
    </source>
</reference>
<dbReference type="Gene3D" id="3.40.50.1820">
    <property type="entry name" value="alpha/beta hydrolase"/>
    <property type="match status" value="1"/>
</dbReference>
<evidence type="ECO:0000259" key="1">
    <source>
        <dbReference type="Pfam" id="PF00561"/>
    </source>
</evidence>
<dbReference type="InterPro" id="IPR029058">
    <property type="entry name" value="AB_hydrolase_fold"/>
</dbReference>
<dbReference type="InterPro" id="IPR000639">
    <property type="entry name" value="Epox_hydrolase-like"/>
</dbReference>
<dbReference type="RefSeq" id="WP_002441261.1">
    <property type="nucleotide sequence ID" value="NZ_AP018585.1"/>
</dbReference>
<dbReference type="EMBL" id="AP018586">
    <property type="protein sequence ID" value="BBD93316.1"/>
    <property type="molecule type" value="Genomic_DNA"/>
</dbReference>
<feature type="domain" description="AB hydrolase-1" evidence="1">
    <location>
        <begin position="22"/>
        <end position="247"/>
    </location>
</feature>
<dbReference type="PRINTS" id="PR00111">
    <property type="entry name" value="ABHYDROLASE"/>
</dbReference>
<keyword evidence="2" id="KW-0378">Hydrolase</keyword>
<sequence length="266" mass="30612">MEKILTCNQIELAYNDEGQGIPIILIHGLDGNLSGFQDLKNELLQSHRVITYDVRGHGKSSRSESYDLKDHVEDLRYLMDALNVSSAHILGHDMGGIIGREFTETYQHKVISLTIVSAKREDITHGFTKLMVDNQEEVAGFNKSEAMIILFPKLFHNQDKAMRWYQRQKLYSRPTPEDSAIAIRALLNSVDVTKDVHNKVTVPTFIVNGEHDPLIFDKQHYRIDNYFENVRKSIFSGSGHAPHIEEPERFLEQYLDFIQKVEDDLE</sequence>
<name>A0ABM7FV71_9STAP</name>
<dbReference type="PANTHER" id="PTHR43798:SF28">
    <property type="entry name" value="AB HYDROLASE-1 DOMAIN-CONTAINING PROTEIN"/>
    <property type="match status" value="1"/>
</dbReference>
<dbReference type="PANTHER" id="PTHR43798">
    <property type="entry name" value="MONOACYLGLYCEROL LIPASE"/>
    <property type="match status" value="1"/>
</dbReference>
<evidence type="ECO:0000313" key="3">
    <source>
        <dbReference type="Proteomes" id="UP000274772"/>
    </source>
</evidence>
<dbReference type="GO" id="GO:0016787">
    <property type="term" value="F:hydrolase activity"/>
    <property type="evidence" value="ECO:0007669"/>
    <property type="project" value="UniProtKB-KW"/>
</dbReference>
<accession>A0ABM7FV71</accession>
<evidence type="ECO:0000313" key="2">
    <source>
        <dbReference type="EMBL" id="BBD93316.1"/>
    </source>
</evidence>
<gene>
    <name evidence="2" type="ORF">JMUB590_2262</name>
</gene>
<keyword evidence="3" id="KW-1185">Reference proteome</keyword>
<organism evidence="2 3">
    <name type="scientific">Staphylococcus caprae</name>
    <dbReference type="NCBI Taxonomy" id="29380"/>
    <lineage>
        <taxon>Bacteria</taxon>
        <taxon>Bacillati</taxon>
        <taxon>Bacillota</taxon>
        <taxon>Bacilli</taxon>
        <taxon>Bacillales</taxon>
        <taxon>Staphylococcaceae</taxon>
        <taxon>Staphylococcus</taxon>
    </lineage>
</organism>
<dbReference type="GeneID" id="58051993"/>
<dbReference type="Proteomes" id="UP000274772">
    <property type="component" value="Chromosome"/>
</dbReference>
<proteinExistence type="predicted"/>
<dbReference type="SUPFAM" id="SSF53474">
    <property type="entry name" value="alpha/beta-Hydrolases"/>
    <property type="match status" value="1"/>
</dbReference>
<dbReference type="InterPro" id="IPR050266">
    <property type="entry name" value="AB_hydrolase_sf"/>
</dbReference>